<dbReference type="GO" id="GO:0047372">
    <property type="term" value="F:monoacylglycerol lipase activity"/>
    <property type="evidence" value="ECO:0007669"/>
    <property type="project" value="TreeGrafter"/>
</dbReference>
<dbReference type="Pfam" id="PF12697">
    <property type="entry name" value="Abhydrolase_6"/>
    <property type="match status" value="1"/>
</dbReference>
<dbReference type="GO" id="GO:0016020">
    <property type="term" value="C:membrane"/>
    <property type="evidence" value="ECO:0007669"/>
    <property type="project" value="TreeGrafter"/>
</dbReference>
<keyword evidence="2" id="KW-0378">Hydrolase</keyword>
<reference evidence="2 3" key="1">
    <citation type="journal article" date="2014" name="Genome Announc.">
        <title>Draft Genome Sequence of Propane- and Butane-Oxidizing Actinobacterium Rhodococcus ruber IEGM 231.</title>
        <authorList>
            <person name="Ivshina I.B."/>
            <person name="Kuyukina M.S."/>
            <person name="Krivoruchko A.V."/>
            <person name="Barbe V."/>
            <person name="Fischer C."/>
        </authorList>
    </citation>
    <scope>NUCLEOTIDE SEQUENCE [LARGE SCALE GENOMIC DNA]</scope>
</reference>
<dbReference type="OrthoDB" id="63519at2"/>
<evidence type="ECO:0000259" key="1">
    <source>
        <dbReference type="Pfam" id="PF12697"/>
    </source>
</evidence>
<dbReference type="AlphaFoldDB" id="A0A098BL70"/>
<gene>
    <name evidence="2" type="ORF">RHRU231_450152</name>
</gene>
<name>A0A098BL70_9NOCA</name>
<dbReference type="InterPro" id="IPR050266">
    <property type="entry name" value="AB_hydrolase_sf"/>
</dbReference>
<dbReference type="SUPFAM" id="SSF53474">
    <property type="entry name" value="alpha/beta-Hydrolases"/>
    <property type="match status" value="1"/>
</dbReference>
<dbReference type="EMBL" id="CCSD01000056">
    <property type="protein sequence ID" value="CDZ88985.1"/>
    <property type="molecule type" value="Genomic_DNA"/>
</dbReference>
<dbReference type="RefSeq" id="WP_082061267.1">
    <property type="nucleotide sequence ID" value="NZ_JAPWIU010000038.1"/>
</dbReference>
<dbReference type="InterPro" id="IPR029058">
    <property type="entry name" value="AB_hydrolase_fold"/>
</dbReference>
<dbReference type="Gene3D" id="3.40.50.1820">
    <property type="entry name" value="alpha/beta hydrolase"/>
    <property type="match status" value="1"/>
</dbReference>
<organism evidence="2 3">
    <name type="scientific">Rhodococcus ruber</name>
    <dbReference type="NCBI Taxonomy" id="1830"/>
    <lineage>
        <taxon>Bacteria</taxon>
        <taxon>Bacillati</taxon>
        <taxon>Actinomycetota</taxon>
        <taxon>Actinomycetes</taxon>
        <taxon>Mycobacteriales</taxon>
        <taxon>Nocardiaceae</taxon>
        <taxon>Rhodococcus</taxon>
    </lineage>
</organism>
<feature type="domain" description="AB hydrolase-1" evidence="1">
    <location>
        <begin position="12"/>
        <end position="228"/>
    </location>
</feature>
<dbReference type="PANTHER" id="PTHR43798:SF5">
    <property type="entry name" value="MONOACYLGLYCEROL LIPASE ABHD6"/>
    <property type="match status" value="1"/>
</dbReference>
<dbReference type="EC" id="3.1.1.-" evidence="2"/>
<accession>A0A098BL70</accession>
<evidence type="ECO:0000313" key="3">
    <source>
        <dbReference type="Proteomes" id="UP000042997"/>
    </source>
</evidence>
<dbReference type="PANTHER" id="PTHR43798">
    <property type="entry name" value="MONOACYLGLYCEROL LIPASE"/>
    <property type="match status" value="1"/>
</dbReference>
<evidence type="ECO:0000313" key="2">
    <source>
        <dbReference type="EMBL" id="CDZ88985.1"/>
    </source>
</evidence>
<dbReference type="Proteomes" id="UP000042997">
    <property type="component" value="Unassembled WGS sequence"/>
</dbReference>
<sequence>MKLHVRGSGSPILLCHGIGAAQASWGEFAETLSESHTVITFDAPGCGDAPARWVPYTMRSLAADVACKVRQRFGRVHVAGLSWGGVLAQQLAADHPSLVDRLVLVSTSAGVGGVMPAPHVTMLASTPLRYVWPRFGEWAAPILYGAGGGKVQSAAPSMVGYAHQLAAVATWQGCGEIQASTLLVCGEDDRLTPVGNAHILGERIPDSTVVTIPDAGHLWLLNEPRAAAKLVTMHTTGNQENAA</sequence>
<protein>
    <submittedName>
        <fullName evidence="2">Putative Poly(3-hydroxyalkanoate) depolymerase</fullName>
        <ecNumber evidence="2">3.1.1.-</ecNumber>
    </submittedName>
</protein>
<dbReference type="InterPro" id="IPR000073">
    <property type="entry name" value="AB_hydrolase_1"/>
</dbReference>
<proteinExistence type="predicted"/>
<dbReference type="PRINTS" id="PR00111">
    <property type="entry name" value="ABHYDROLASE"/>
</dbReference>
<dbReference type="GO" id="GO:0046464">
    <property type="term" value="P:acylglycerol catabolic process"/>
    <property type="evidence" value="ECO:0007669"/>
    <property type="project" value="TreeGrafter"/>
</dbReference>